<name>A0A1M6PTL9_9BACT</name>
<dbReference type="EMBL" id="FQZE01000072">
    <property type="protein sequence ID" value="SHK11246.1"/>
    <property type="molecule type" value="Genomic_DNA"/>
</dbReference>
<sequence length="76" mass="9075">METQEYNKTYNIPFYFNDLLKLIKSLPIKDKLKIEKELEEETLLYRSKKLSQKIKSNSLDMENIVAEISEYRAGKK</sequence>
<organism evidence="1 2">
    <name type="scientific">Tangfeifania diversioriginum</name>
    <dbReference type="NCBI Taxonomy" id="1168035"/>
    <lineage>
        <taxon>Bacteria</taxon>
        <taxon>Pseudomonadati</taxon>
        <taxon>Bacteroidota</taxon>
        <taxon>Bacteroidia</taxon>
        <taxon>Marinilabiliales</taxon>
        <taxon>Prolixibacteraceae</taxon>
        <taxon>Tangfeifania</taxon>
    </lineage>
</organism>
<proteinExistence type="predicted"/>
<dbReference type="AlphaFoldDB" id="A0A1M6PTL9"/>
<evidence type="ECO:0000313" key="1">
    <source>
        <dbReference type="EMBL" id="SHK11246.1"/>
    </source>
</evidence>
<dbReference type="RefSeq" id="WP_073174191.1">
    <property type="nucleotide sequence ID" value="NZ_FQZE01000072.1"/>
</dbReference>
<keyword evidence="2" id="KW-1185">Reference proteome</keyword>
<gene>
    <name evidence="1" type="ORF">SAMN05444280_1727</name>
</gene>
<dbReference type="Proteomes" id="UP000184050">
    <property type="component" value="Unassembled WGS sequence"/>
</dbReference>
<evidence type="ECO:0000313" key="2">
    <source>
        <dbReference type="Proteomes" id="UP000184050"/>
    </source>
</evidence>
<accession>A0A1M6PTL9</accession>
<reference evidence="1 2" key="1">
    <citation type="submission" date="2016-11" db="EMBL/GenBank/DDBJ databases">
        <authorList>
            <person name="Jaros S."/>
            <person name="Januszkiewicz K."/>
            <person name="Wedrychowicz H."/>
        </authorList>
    </citation>
    <scope>NUCLEOTIDE SEQUENCE [LARGE SCALE GENOMIC DNA]</scope>
    <source>
        <strain evidence="1 2">DSM 27063</strain>
    </source>
</reference>
<protein>
    <submittedName>
        <fullName evidence="1">Uncharacterized protein</fullName>
    </submittedName>
</protein>